<reference evidence="2 3" key="1">
    <citation type="journal article" date="2020" name="Genome Biol. Evol.">
        <title>A new high-quality draft genome assembly of the Chinese cordyceps Ophiocordyceps sinensis.</title>
        <authorList>
            <person name="Shu R."/>
            <person name="Zhang J."/>
            <person name="Meng Q."/>
            <person name="Zhang H."/>
            <person name="Zhou G."/>
            <person name="Li M."/>
            <person name="Wu P."/>
            <person name="Zhao Y."/>
            <person name="Chen C."/>
            <person name="Qin Q."/>
        </authorList>
    </citation>
    <scope>NUCLEOTIDE SEQUENCE [LARGE SCALE GENOMIC DNA]</scope>
    <source>
        <strain evidence="2 3">IOZ07</strain>
    </source>
</reference>
<organism evidence="2 3">
    <name type="scientific">Ophiocordyceps sinensis</name>
    <dbReference type="NCBI Taxonomy" id="72228"/>
    <lineage>
        <taxon>Eukaryota</taxon>
        <taxon>Fungi</taxon>
        <taxon>Dikarya</taxon>
        <taxon>Ascomycota</taxon>
        <taxon>Pezizomycotina</taxon>
        <taxon>Sordariomycetes</taxon>
        <taxon>Hypocreomycetidae</taxon>
        <taxon>Hypocreales</taxon>
        <taxon>Ophiocordycipitaceae</taxon>
        <taxon>Ophiocordyceps</taxon>
    </lineage>
</organism>
<sequence length="100" mass="11666">MHTKCFQMVWTREDSMKLSENNSARSRPRNHDETPLEKPSPPRISWPFAIAYKASCRRLVNRPPTHPHSACQSRGDDKAKPRTMQACKGMHRDFGRFESR</sequence>
<feature type="region of interest" description="Disordered" evidence="1">
    <location>
        <begin position="16"/>
        <end position="44"/>
    </location>
</feature>
<evidence type="ECO:0000313" key="2">
    <source>
        <dbReference type="EMBL" id="KAF4513149.1"/>
    </source>
</evidence>
<proteinExistence type="predicted"/>
<evidence type="ECO:0000256" key="1">
    <source>
        <dbReference type="SAM" id="MobiDB-lite"/>
    </source>
</evidence>
<dbReference type="EMBL" id="JAAVMX010000001">
    <property type="protein sequence ID" value="KAF4513149.1"/>
    <property type="molecule type" value="Genomic_DNA"/>
</dbReference>
<keyword evidence="3" id="KW-1185">Reference proteome</keyword>
<evidence type="ECO:0000313" key="3">
    <source>
        <dbReference type="Proteomes" id="UP000557566"/>
    </source>
</evidence>
<comment type="caution">
    <text evidence="2">The sequence shown here is derived from an EMBL/GenBank/DDBJ whole genome shotgun (WGS) entry which is preliminary data.</text>
</comment>
<accession>A0A8H4PZ65</accession>
<dbReference type="AlphaFoldDB" id="A0A8H4PZ65"/>
<name>A0A8H4PZ65_9HYPO</name>
<dbReference type="Proteomes" id="UP000557566">
    <property type="component" value="Unassembled WGS sequence"/>
</dbReference>
<gene>
    <name evidence="2" type="ORF">G6O67_000457</name>
</gene>
<feature type="region of interest" description="Disordered" evidence="1">
    <location>
        <begin position="61"/>
        <end position="83"/>
    </location>
</feature>
<protein>
    <submittedName>
        <fullName evidence="2">Uncharacterized protein</fullName>
    </submittedName>
</protein>